<feature type="compositionally biased region" description="Polar residues" evidence="1">
    <location>
        <begin position="147"/>
        <end position="163"/>
    </location>
</feature>
<evidence type="ECO:0000256" key="1">
    <source>
        <dbReference type="SAM" id="MobiDB-lite"/>
    </source>
</evidence>
<accession>A0A0M8P9M3</accession>
<dbReference type="OrthoDB" id="3364440at2759"/>
<dbReference type="EMBL" id="LHQQ01000086">
    <property type="protein sequence ID" value="KOS43230.1"/>
    <property type="molecule type" value="Genomic_DNA"/>
</dbReference>
<comment type="caution">
    <text evidence="2">The sequence shown here is derived from an EMBL/GenBank/DDBJ whole genome shotgun (WGS) entry which is preliminary data.</text>
</comment>
<reference evidence="2 3" key="1">
    <citation type="submission" date="2015-08" db="EMBL/GenBank/DDBJ databases">
        <title>Genome sequencing of Penicillium nordicum.</title>
        <authorList>
            <person name="Nguyen H.D."/>
            <person name="Seifert K.A."/>
        </authorList>
    </citation>
    <scope>NUCLEOTIDE SEQUENCE [LARGE SCALE GENOMIC DNA]</scope>
    <source>
        <strain evidence="2 3">DAOMC 185683</strain>
    </source>
</reference>
<proteinExistence type="predicted"/>
<keyword evidence="3" id="KW-1185">Reference proteome</keyword>
<evidence type="ECO:0000313" key="3">
    <source>
        <dbReference type="Proteomes" id="UP000037696"/>
    </source>
</evidence>
<feature type="region of interest" description="Disordered" evidence="1">
    <location>
        <begin position="147"/>
        <end position="166"/>
    </location>
</feature>
<gene>
    <name evidence="2" type="ORF">ACN38_g5875</name>
</gene>
<name>A0A0M8P9M3_9EURO</name>
<feature type="region of interest" description="Disordered" evidence="1">
    <location>
        <begin position="114"/>
        <end position="138"/>
    </location>
</feature>
<evidence type="ECO:0000313" key="2">
    <source>
        <dbReference type="EMBL" id="KOS43230.1"/>
    </source>
</evidence>
<dbReference type="AlphaFoldDB" id="A0A0M8P9M3"/>
<dbReference type="Proteomes" id="UP000037696">
    <property type="component" value="Unassembled WGS sequence"/>
</dbReference>
<sequence>MPAQCVQTKLSNLPGILSNLHGLCLLVGYKIEVVFFRWQAEDGAEPFINRQRCGYCCVRFISLYNLTSSTQQSIKLTLNHTLRRPPHRALLTGYVPLDAPFTILIVILNTAPPSTPPSPSSPSTSPARPPPQAPTKRVLTPHLSIRRTSPSANHAPNASPSTHLSIRRLTRSPLSLLLLRLPTSPPQPMVFLATPVVRFNNLFDN</sequence>
<protein>
    <submittedName>
        <fullName evidence="2">Uncharacterized protein</fullName>
    </submittedName>
</protein>
<organism evidence="2 3">
    <name type="scientific">Penicillium nordicum</name>
    <dbReference type="NCBI Taxonomy" id="229535"/>
    <lineage>
        <taxon>Eukaryota</taxon>
        <taxon>Fungi</taxon>
        <taxon>Dikarya</taxon>
        <taxon>Ascomycota</taxon>
        <taxon>Pezizomycotina</taxon>
        <taxon>Eurotiomycetes</taxon>
        <taxon>Eurotiomycetidae</taxon>
        <taxon>Eurotiales</taxon>
        <taxon>Aspergillaceae</taxon>
        <taxon>Penicillium</taxon>
    </lineage>
</organism>